<keyword evidence="6" id="KW-1185">Reference proteome</keyword>
<keyword evidence="2 5" id="KW-0808">Transferase</keyword>
<comment type="similarity">
    <text evidence="1">Belongs to the P-Pant transferase superfamily. Gsp/Sfp/HetI/AcpT family.</text>
</comment>
<dbReference type="Proteomes" id="UP001595741">
    <property type="component" value="Unassembled WGS sequence"/>
</dbReference>
<dbReference type="InterPro" id="IPR055066">
    <property type="entry name" value="AASDHPPT_N"/>
</dbReference>
<protein>
    <submittedName>
        <fullName evidence="5">4'-phosphopantetheinyl transferase family protein</fullName>
    </submittedName>
</protein>
<feature type="domain" description="4'-phosphopantetheinyl transferase N-terminal" evidence="4">
    <location>
        <begin position="25"/>
        <end position="106"/>
    </location>
</feature>
<dbReference type="SUPFAM" id="SSF56214">
    <property type="entry name" value="4'-phosphopantetheinyl transferase"/>
    <property type="match status" value="2"/>
</dbReference>
<feature type="domain" description="4'-phosphopantetheinyl transferase" evidence="3">
    <location>
        <begin position="113"/>
        <end position="192"/>
    </location>
</feature>
<comment type="caution">
    <text evidence="5">The sequence shown here is derived from an EMBL/GenBank/DDBJ whole genome shotgun (WGS) entry which is preliminary data.</text>
</comment>
<evidence type="ECO:0000259" key="4">
    <source>
        <dbReference type="Pfam" id="PF22624"/>
    </source>
</evidence>
<gene>
    <name evidence="5" type="ORF">ACFOLG_03625</name>
</gene>
<dbReference type="PANTHER" id="PTHR12215:SF10">
    <property type="entry name" value="L-AMINOADIPATE-SEMIALDEHYDE DEHYDROGENASE-PHOSPHOPANTETHEINYL TRANSFERASE"/>
    <property type="match status" value="1"/>
</dbReference>
<dbReference type="Pfam" id="PF22624">
    <property type="entry name" value="AASDHPPT_N"/>
    <property type="match status" value="1"/>
</dbReference>
<dbReference type="PANTHER" id="PTHR12215">
    <property type="entry name" value="PHOSPHOPANTETHEINE TRANSFERASE"/>
    <property type="match status" value="1"/>
</dbReference>
<dbReference type="InterPro" id="IPR050559">
    <property type="entry name" value="P-Pant_transferase_sf"/>
</dbReference>
<dbReference type="Gene3D" id="3.90.470.20">
    <property type="entry name" value="4'-phosphopantetheinyl transferase domain"/>
    <property type="match status" value="2"/>
</dbReference>
<accession>A0ABV7RBQ9</accession>
<reference evidence="6" key="1">
    <citation type="journal article" date="2019" name="Int. J. Syst. Evol. Microbiol.">
        <title>The Global Catalogue of Microorganisms (GCM) 10K type strain sequencing project: providing services to taxonomists for standard genome sequencing and annotation.</title>
        <authorList>
            <consortium name="The Broad Institute Genomics Platform"/>
            <consortium name="The Broad Institute Genome Sequencing Center for Infectious Disease"/>
            <person name="Wu L."/>
            <person name="Ma J."/>
        </authorList>
    </citation>
    <scope>NUCLEOTIDE SEQUENCE [LARGE SCALE GENOMIC DNA]</scope>
    <source>
        <strain evidence="6">KCTC 42742</strain>
    </source>
</reference>
<evidence type="ECO:0000256" key="2">
    <source>
        <dbReference type="ARBA" id="ARBA00022679"/>
    </source>
</evidence>
<sequence>MLLPAEHEVHIWCVSLKVTPETAARLYASLSIDEQERSSRFHFQHDQQHFVVAHGALRDLLGRYLALQPARLSYVYNAFGKPELSPVLGSRLRFNLSHSADLALIAIAANVDVGIDLEAIREQSGYAAIAQQFFAATEIQQLDRLQGRGYTEAFLRYWTRKEAYLKARGDGLTIPLDSFTIPQASNPPYALPGCQTPEESVRMEGWSLYDLQPAPDYLGALAIEGNGWGLKQYQWMP</sequence>
<evidence type="ECO:0000313" key="5">
    <source>
        <dbReference type="EMBL" id="MFC3531263.1"/>
    </source>
</evidence>
<dbReference type="InterPro" id="IPR037143">
    <property type="entry name" value="4-PPantetheinyl_Trfase_dom_sf"/>
</dbReference>
<evidence type="ECO:0000259" key="3">
    <source>
        <dbReference type="Pfam" id="PF01648"/>
    </source>
</evidence>
<name>A0ABV7RBQ9_9NEIS</name>
<evidence type="ECO:0000313" key="6">
    <source>
        <dbReference type="Proteomes" id="UP001595741"/>
    </source>
</evidence>
<dbReference type="RefSeq" id="WP_386088474.1">
    <property type="nucleotide sequence ID" value="NZ_JBHRXN010000009.1"/>
</dbReference>
<dbReference type="EMBL" id="JBHRXN010000009">
    <property type="protein sequence ID" value="MFC3531263.1"/>
    <property type="molecule type" value="Genomic_DNA"/>
</dbReference>
<proteinExistence type="inferred from homology"/>
<organism evidence="5 6">
    <name type="scientific">Vogesella facilis</name>
    <dbReference type="NCBI Taxonomy" id="1655232"/>
    <lineage>
        <taxon>Bacteria</taxon>
        <taxon>Pseudomonadati</taxon>
        <taxon>Pseudomonadota</taxon>
        <taxon>Betaproteobacteria</taxon>
        <taxon>Neisseriales</taxon>
        <taxon>Chromobacteriaceae</taxon>
        <taxon>Vogesella</taxon>
    </lineage>
</organism>
<dbReference type="InterPro" id="IPR008278">
    <property type="entry name" value="4-PPantetheinyl_Trfase_dom"/>
</dbReference>
<evidence type="ECO:0000256" key="1">
    <source>
        <dbReference type="ARBA" id="ARBA00010990"/>
    </source>
</evidence>
<dbReference type="Pfam" id="PF01648">
    <property type="entry name" value="ACPS"/>
    <property type="match status" value="1"/>
</dbReference>
<dbReference type="GO" id="GO:0016740">
    <property type="term" value="F:transferase activity"/>
    <property type="evidence" value="ECO:0007669"/>
    <property type="project" value="UniProtKB-KW"/>
</dbReference>